<organism evidence="1 2">
    <name type="scientific">Sphingobium fluviale</name>
    <dbReference type="NCBI Taxonomy" id="2506423"/>
    <lineage>
        <taxon>Bacteria</taxon>
        <taxon>Pseudomonadati</taxon>
        <taxon>Pseudomonadota</taxon>
        <taxon>Alphaproteobacteria</taxon>
        <taxon>Sphingomonadales</taxon>
        <taxon>Sphingomonadaceae</taxon>
        <taxon>Sphingobium</taxon>
    </lineage>
</organism>
<accession>A0A4Q1KD24</accession>
<comment type="caution">
    <text evidence="1">The sequence shown here is derived from an EMBL/GenBank/DDBJ whole genome shotgun (WGS) entry which is preliminary data.</text>
</comment>
<protein>
    <submittedName>
        <fullName evidence="1">Uncharacterized protein</fullName>
    </submittedName>
</protein>
<sequence length="282" mass="31643">MKPAELRQRVQRYIHGDCRVADLDRIFLGLRDHCYGLATIREIGDFVAHRNQREKGPVTDKIRDIQLSLESWLKQGEGRFPDLATAKRISAANLRTATDAQLDARLNLRREVVKSALNQAIKKMQSDRFEKLTQRERAVFNYLSAAFIWNPAFTDEQVTEDLAALLIKCGALLEEERHAFDANQAFLALYVTALMHDSTVVMDGGSRFELVAGFANDENRIEVKARIELAGFSKSVIAPVCVFWTKLIGTEHCSDDLAAAPGDWSGAIEIDPSGRLARIVRT</sequence>
<dbReference type="EMBL" id="SBKP01000020">
    <property type="protein sequence ID" value="RXR25534.1"/>
    <property type="molecule type" value="Genomic_DNA"/>
</dbReference>
<dbReference type="Proteomes" id="UP000290958">
    <property type="component" value="Unassembled WGS sequence"/>
</dbReference>
<proteinExistence type="predicted"/>
<reference evidence="2" key="1">
    <citation type="submission" date="2019-01" db="EMBL/GenBank/DDBJ databases">
        <title>Cytophagaceae bacterium strain CAR-16.</title>
        <authorList>
            <person name="Chen W.-M."/>
        </authorList>
    </citation>
    <scope>NUCLEOTIDE SEQUENCE [LARGE SCALE GENOMIC DNA]</scope>
    <source>
        <strain evidence="2">CHR27</strain>
    </source>
</reference>
<dbReference type="OrthoDB" id="7481654at2"/>
<evidence type="ECO:0000313" key="1">
    <source>
        <dbReference type="EMBL" id="RXR25534.1"/>
    </source>
</evidence>
<dbReference type="RefSeq" id="WP_129405168.1">
    <property type="nucleotide sequence ID" value="NZ_SBKP01000020.1"/>
</dbReference>
<evidence type="ECO:0000313" key="2">
    <source>
        <dbReference type="Proteomes" id="UP000290958"/>
    </source>
</evidence>
<keyword evidence="2" id="KW-1185">Reference proteome</keyword>
<gene>
    <name evidence="1" type="ORF">EQG66_13960</name>
</gene>
<dbReference type="AlphaFoldDB" id="A0A4Q1KD24"/>
<name>A0A4Q1KD24_9SPHN</name>